<feature type="domain" description="Terminase large subunit gp17-like C-terminal" evidence="2">
    <location>
        <begin position="332"/>
        <end position="471"/>
    </location>
</feature>
<reference evidence="3" key="1">
    <citation type="journal article" date="2015" name="Nature">
        <title>Complex archaea that bridge the gap between prokaryotes and eukaryotes.</title>
        <authorList>
            <person name="Spang A."/>
            <person name="Saw J.H."/>
            <person name="Jorgensen S.L."/>
            <person name="Zaremba-Niedzwiedzka K."/>
            <person name="Martijn J."/>
            <person name="Lind A.E."/>
            <person name="van Eijk R."/>
            <person name="Schleper C."/>
            <person name="Guy L."/>
            <person name="Ettema T.J."/>
        </authorList>
    </citation>
    <scope>NUCLEOTIDE SEQUENCE</scope>
</reference>
<accession>A0A0F9TLL0</accession>
<organism evidence="3">
    <name type="scientific">marine sediment metagenome</name>
    <dbReference type="NCBI Taxonomy" id="412755"/>
    <lineage>
        <taxon>unclassified sequences</taxon>
        <taxon>metagenomes</taxon>
        <taxon>ecological metagenomes</taxon>
    </lineage>
</organism>
<dbReference type="EMBL" id="LAZR01000206">
    <property type="protein sequence ID" value="KKN82040.1"/>
    <property type="molecule type" value="Genomic_DNA"/>
</dbReference>
<evidence type="ECO:0000259" key="2">
    <source>
        <dbReference type="Pfam" id="PF17289"/>
    </source>
</evidence>
<dbReference type="AlphaFoldDB" id="A0A0F9TLL0"/>
<dbReference type="InterPro" id="IPR006517">
    <property type="entry name" value="Phage_terminase_lsu-like_C"/>
</dbReference>
<name>A0A0F9TLL0_9ZZZZ</name>
<proteinExistence type="predicted"/>
<dbReference type="InterPro" id="IPR035421">
    <property type="entry name" value="Terminase_6C"/>
</dbReference>
<protein>
    <recommendedName>
        <fullName evidence="2">Terminase large subunit gp17-like C-terminal domain-containing protein</fullName>
    </recommendedName>
</protein>
<sequence length="502" mass="57170">MNQLLHGPADFTPALTEVVRRIQEAKATVVPPPPPTLGDYGRIVHGLPPAIHHKVWLEALAEVSPDNPLLIIAPPGYAKTQWVGVHWPAWLLGQDPSLHIIYLSSAAGLAVAKSLAVRDTIRDSAEFHDAFPGVELDDRRGTAGHAWYLKRPNIADPHPSFSAYGIAELPAGPRADVLILDDVNDLENTATRYQREKIIEKVDRVALTRLTDKGVAVCIMTRWHSGDLAAHLLQREWTLIHQKAIQDDGTALWPERWSIERLQREQTLAPLTFRRVYQGDIGEEEGNVFRGEWWQSWRVPTEEERRALAEEMVPLPPEVFSREILEDIITVWDTAFEEGQEADWSATATWGRRGINLYLLDAGRWKVGFPDLKHLVERHIERIKPNRTWVEYKASGISLVQQMQSQGLQVQGWKEERGKLARAHAVTDIFASMRVWLPPEAPWLQEWKAEHLEFPSADHDDWVDTTTMALLLLQGSAIPDWWLEPTGRRERSEIELMERMAP</sequence>
<gene>
    <name evidence="3" type="ORF">LCGC14_0313070</name>
</gene>
<comment type="caution">
    <text evidence="3">The sequence shown here is derived from an EMBL/GenBank/DDBJ whole genome shotgun (WGS) entry which is preliminary data.</text>
</comment>
<evidence type="ECO:0000313" key="3">
    <source>
        <dbReference type="EMBL" id="KKN82040.1"/>
    </source>
</evidence>
<dbReference type="Pfam" id="PF17289">
    <property type="entry name" value="Terminase_6C"/>
    <property type="match status" value="1"/>
</dbReference>
<dbReference type="NCBIfam" id="TIGR01630">
    <property type="entry name" value="psiM2_ORF9"/>
    <property type="match status" value="1"/>
</dbReference>
<evidence type="ECO:0000256" key="1">
    <source>
        <dbReference type="ARBA" id="ARBA00022612"/>
    </source>
</evidence>
<dbReference type="Gene3D" id="3.30.420.240">
    <property type="match status" value="1"/>
</dbReference>
<keyword evidence="1" id="KW-1188">Viral release from host cell</keyword>